<evidence type="ECO:0000256" key="10">
    <source>
        <dbReference type="PIRSR" id="PIRSR601805-1"/>
    </source>
</evidence>
<evidence type="ECO:0000256" key="1">
    <source>
        <dbReference type="ARBA" id="ARBA00001946"/>
    </source>
</evidence>
<evidence type="ECO:0000256" key="9">
    <source>
        <dbReference type="ARBA" id="ARBA00022840"/>
    </source>
</evidence>
<dbReference type="CDD" id="cd01166">
    <property type="entry name" value="KdgK"/>
    <property type="match status" value="1"/>
</dbReference>
<dbReference type="EMBL" id="FNNB01000006">
    <property type="protein sequence ID" value="SDX40119.1"/>
    <property type="molecule type" value="Genomic_DNA"/>
</dbReference>
<comment type="cofactor">
    <cofactor evidence="1">
        <name>Mg(2+)</name>
        <dbReference type="ChEBI" id="CHEBI:18420"/>
    </cofactor>
</comment>
<evidence type="ECO:0000256" key="8">
    <source>
        <dbReference type="ARBA" id="ARBA00022777"/>
    </source>
</evidence>
<evidence type="ECO:0000313" key="12">
    <source>
        <dbReference type="EMBL" id="SDX40119.1"/>
    </source>
</evidence>
<dbReference type="GO" id="GO:0005524">
    <property type="term" value="F:ATP binding"/>
    <property type="evidence" value="ECO:0007669"/>
    <property type="project" value="UniProtKB-KW"/>
</dbReference>
<dbReference type="EC" id="2.7.1.20" evidence="4"/>
<dbReference type="GO" id="GO:0004001">
    <property type="term" value="F:adenosine kinase activity"/>
    <property type="evidence" value="ECO:0007669"/>
    <property type="project" value="UniProtKB-EC"/>
</dbReference>
<dbReference type="UniPathway" id="UPA00588">
    <property type="reaction ID" value="UER00659"/>
</dbReference>
<dbReference type="GO" id="GO:0044209">
    <property type="term" value="P:AMP salvage"/>
    <property type="evidence" value="ECO:0007669"/>
    <property type="project" value="UniProtKB-UniPathway"/>
</dbReference>
<dbReference type="Pfam" id="PF00294">
    <property type="entry name" value="PfkB"/>
    <property type="match status" value="1"/>
</dbReference>
<keyword evidence="5" id="KW-0808">Transferase</keyword>
<keyword evidence="7" id="KW-0547">Nucleotide-binding</keyword>
<evidence type="ECO:0000256" key="7">
    <source>
        <dbReference type="ARBA" id="ARBA00022741"/>
    </source>
</evidence>
<dbReference type="RefSeq" id="WP_074636927.1">
    <property type="nucleotide sequence ID" value="NZ_CP160851.1"/>
</dbReference>
<dbReference type="GO" id="GO:0006974">
    <property type="term" value="P:DNA damage response"/>
    <property type="evidence" value="ECO:0007669"/>
    <property type="project" value="TreeGrafter"/>
</dbReference>
<proteinExistence type="inferred from homology"/>
<dbReference type="GO" id="GO:0008673">
    <property type="term" value="F:2-dehydro-3-deoxygluconokinase activity"/>
    <property type="evidence" value="ECO:0007669"/>
    <property type="project" value="TreeGrafter"/>
</dbReference>
<dbReference type="STRING" id="60137.SAMN04488041_106152"/>
<feature type="active site" description="Proton acceptor" evidence="10">
    <location>
        <position position="257"/>
    </location>
</feature>
<organism evidence="12 13">
    <name type="scientific">Sulfitobacter pontiacus</name>
    <dbReference type="NCBI Taxonomy" id="60137"/>
    <lineage>
        <taxon>Bacteria</taxon>
        <taxon>Pseudomonadati</taxon>
        <taxon>Pseudomonadota</taxon>
        <taxon>Alphaproteobacteria</taxon>
        <taxon>Rhodobacterales</taxon>
        <taxon>Roseobacteraceae</taxon>
        <taxon>Sulfitobacter</taxon>
    </lineage>
</organism>
<dbReference type="Gene3D" id="3.40.1190.20">
    <property type="match status" value="1"/>
</dbReference>
<evidence type="ECO:0000256" key="6">
    <source>
        <dbReference type="ARBA" id="ARBA00022726"/>
    </source>
</evidence>
<dbReference type="SUPFAM" id="SSF53613">
    <property type="entry name" value="Ribokinase-like"/>
    <property type="match status" value="1"/>
</dbReference>
<dbReference type="GO" id="GO:0006166">
    <property type="term" value="P:purine ribonucleoside salvage"/>
    <property type="evidence" value="ECO:0007669"/>
    <property type="project" value="UniProtKB-KW"/>
</dbReference>
<keyword evidence="8 12" id="KW-0418">Kinase</keyword>
<evidence type="ECO:0000313" key="13">
    <source>
        <dbReference type="Proteomes" id="UP000183076"/>
    </source>
</evidence>
<dbReference type="PROSITE" id="PS00584">
    <property type="entry name" value="PFKB_KINASES_2"/>
    <property type="match status" value="1"/>
</dbReference>
<evidence type="ECO:0000256" key="2">
    <source>
        <dbReference type="ARBA" id="ARBA00004801"/>
    </source>
</evidence>
<evidence type="ECO:0000259" key="11">
    <source>
        <dbReference type="Pfam" id="PF00294"/>
    </source>
</evidence>
<comment type="pathway">
    <text evidence="2">Purine metabolism; AMP biosynthesis via salvage pathway; AMP from adenosine: step 1/1.</text>
</comment>
<dbReference type="Proteomes" id="UP000183076">
    <property type="component" value="Unassembled WGS sequence"/>
</dbReference>
<evidence type="ECO:0000256" key="4">
    <source>
        <dbReference type="ARBA" id="ARBA00012119"/>
    </source>
</evidence>
<dbReference type="InterPro" id="IPR001805">
    <property type="entry name" value="Adenokinase"/>
</dbReference>
<accession>A0A1H3BGE0</accession>
<protein>
    <recommendedName>
        <fullName evidence="4">adenosine kinase</fullName>
        <ecNumber evidence="4">2.7.1.20</ecNumber>
    </recommendedName>
</protein>
<gene>
    <name evidence="12" type="ORF">SAMN04488041_106152</name>
</gene>
<name>A0A1H3BGE0_9RHOB</name>
<keyword evidence="9" id="KW-0067">ATP-binding</keyword>
<evidence type="ECO:0000256" key="3">
    <source>
        <dbReference type="ARBA" id="ARBA00010688"/>
    </source>
</evidence>
<dbReference type="PANTHER" id="PTHR43085">
    <property type="entry name" value="HEXOKINASE FAMILY MEMBER"/>
    <property type="match status" value="1"/>
</dbReference>
<dbReference type="PANTHER" id="PTHR43085:SF15">
    <property type="entry name" value="2-DEHYDRO-3-DEOXYGLUCONOKINASE"/>
    <property type="match status" value="1"/>
</dbReference>
<dbReference type="InterPro" id="IPR050306">
    <property type="entry name" value="PfkB_Carbo_kinase"/>
</dbReference>
<dbReference type="GO" id="GO:0005829">
    <property type="term" value="C:cytosol"/>
    <property type="evidence" value="ECO:0007669"/>
    <property type="project" value="TreeGrafter"/>
</dbReference>
<dbReference type="AlphaFoldDB" id="A0A1H3BGE0"/>
<dbReference type="InterPro" id="IPR011611">
    <property type="entry name" value="PfkB_dom"/>
</dbReference>
<sequence length="303" mass="32759">MTSLLGIGECMIELSSAGDDLWRQRFSGDVFNALWYARAHCADDADVAFHTAVGTDPMSDQMLTFIRSGGIRCAQTPRIADRRPGLYTIQLNGAERSFTYWRDTSAAQMMVRHPGPLWRDVAGADVVYFSGITLAILPPDDLETLLAGLVEHKKHGGLLAFDPNIRPHLWADKDRMLDVISRAAGLSDLVLPSFDDETTAFGDRTPQESAKRYADLGAGHVVVKNGPADTIHLQDGQLTAFPVAPVSDIIDTTAAGDSFNGAYIACLLRGMPTEDAISAAQRCAGQVIRHKGAIISHNDLGLV</sequence>
<comment type="similarity">
    <text evidence="3">Belongs to the carbohydrate kinase PfkB family.</text>
</comment>
<dbReference type="GO" id="GO:0019698">
    <property type="term" value="P:D-galacturonate catabolic process"/>
    <property type="evidence" value="ECO:0007669"/>
    <property type="project" value="TreeGrafter"/>
</dbReference>
<dbReference type="GO" id="GO:0042840">
    <property type="term" value="P:D-glucuronate catabolic process"/>
    <property type="evidence" value="ECO:0007669"/>
    <property type="project" value="TreeGrafter"/>
</dbReference>
<evidence type="ECO:0000256" key="5">
    <source>
        <dbReference type="ARBA" id="ARBA00022679"/>
    </source>
</evidence>
<dbReference type="InterPro" id="IPR002173">
    <property type="entry name" value="Carboh/pur_kinase_PfkB_CS"/>
</dbReference>
<dbReference type="GeneID" id="94022738"/>
<dbReference type="InterPro" id="IPR029056">
    <property type="entry name" value="Ribokinase-like"/>
</dbReference>
<feature type="domain" description="Carbohydrate kinase PfkB" evidence="11">
    <location>
        <begin position="4"/>
        <end position="296"/>
    </location>
</feature>
<reference evidence="13" key="1">
    <citation type="submission" date="2016-10" db="EMBL/GenBank/DDBJ databases">
        <authorList>
            <person name="Varghese N."/>
            <person name="Submissions S."/>
        </authorList>
    </citation>
    <scope>NUCLEOTIDE SEQUENCE [LARGE SCALE GENOMIC DNA]</scope>
    <source>
        <strain evidence="13">DSM 10014</strain>
    </source>
</reference>
<dbReference type="PRINTS" id="PR00989">
    <property type="entry name" value="ADENOKINASE"/>
</dbReference>
<keyword evidence="6" id="KW-0660">Purine salvage</keyword>